<feature type="binding site" evidence="4">
    <location>
        <position position="19"/>
    </location>
    <ligand>
        <name>3-amino-2-oxopropyl phosphate</name>
        <dbReference type="ChEBI" id="CHEBI:57279"/>
    </ligand>
</feature>
<reference evidence="6 7" key="1">
    <citation type="submission" date="2019-03" db="EMBL/GenBank/DDBJ databases">
        <title>Genomic Encyclopedia of Type Strains, Phase III (KMG-III): the genomes of soil and plant-associated and newly described type strains.</title>
        <authorList>
            <person name="Whitman W."/>
        </authorList>
    </citation>
    <scope>NUCLEOTIDE SEQUENCE [LARGE SCALE GENOMIC DNA]</scope>
    <source>
        <strain evidence="6 7">CECT 8976</strain>
    </source>
</reference>
<keyword evidence="1 4" id="KW-0963">Cytoplasm</keyword>
<evidence type="ECO:0000313" key="7">
    <source>
        <dbReference type="Proteomes" id="UP000295611"/>
    </source>
</evidence>
<feature type="active site" description="Proton acceptor" evidence="4">
    <location>
        <position position="75"/>
    </location>
</feature>
<dbReference type="PANTHER" id="PTHR30456:SF0">
    <property type="entry name" value="PYRIDOXINE 5'-PHOSPHATE SYNTHASE"/>
    <property type="match status" value="1"/>
</dbReference>
<evidence type="ECO:0000313" key="6">
    <source>
        <dbReference type="EMBL" id="TDR73925.1"/>
    </source>
</evidence>
<dbReference type="InterPro" id="IPR013785">
    <property type="entry name" value="Aldolase_TIM"/>
</dbReference>
<dbReference type="Pfam" id="PF03740">
    <property type="entry name" value="PdxJ"/>
    <property type="match status" value="1"/>
</dbReference>
<dbReference type="InterPro" id="IPR004569">
    <property type="entry name" value="PyrdxlP_synth_PdxJ"/>
</dbReference>
<evidence type="ECO:0000256" key="2">
    <source>
        <dbReference type="ARBA" id="ARBA00022679"/>
    </source>
</evidence>
<dbReference type="Proteomes" id="UP000295611">
    <property type="component" value="Unassembled WGS sequence"/>
</dbReference>
<feature type="binding site" evidence="4">
    <location>
        <begin position="215"/>
        <end position="216"/>
    </location>
    <ligand>
        <name>3-amino-2-oxopropyl phosphate</name>
        <dbReference type="ChEBI" id="CHEBI:57279"/>
    </ligand>
</feature>
<dbReference type="NCBIfam" id="NF003626">
    <property type="entry name" value="PRK05265.1-4"/>
    <property type="match status" value="1"/>
</dbReference>
<keyword evidence="7" id="KW-1185">Reference proteome</keyword>
<dbReference type="AlphaFoldDB" id="A0A4R7AZQ1"/>
<dbReference type="OrthoDB" id="9806590at2"/>
<feature type="binding site" evidence="4">
    <location>
        <position position="46"/>
    </location>
    <ligand>
        <name>1-deoxy-D-xylulose 5-phosphate</name>
        <dbReference type="ChEBI" id="CHEBI:57792"/>
    </ligand>
</feature>
<gene>
    <name evidence="4" type="primary">pdxJ</name>
    <name evidence="6" type="ORF">DFP86_112129</name>
</gene>
<dbReference type="NCBIfam" id="TIGR00559">
    <property type="entry name" value="pdxJ"/>
    <property type="match status" value="1"/>
</dbReference>
<feature type="binding site" evidence="4">
    <location>
        <position position="193"/>
    </location>
    <ligand>
        <name>3-amino-2-oxopropyl phosphate</name>
        <dbReference type="ChEBI" id="CHEBI:57279"/>
    </ligand>
</feature>
<evidence type="ECO:0000256" key="3">
    <source>
        <dbReference type="ARBA" id="ARBA00023096"/>
    </source>
</evidence>
<dbReference type="EC" id="2.6.99.2" evidence="4 5"/>
<comment type="function">
    <text evidence="4">Catalyzes the complicated ring closure reaction between the two acyclic compounds 1-deoxy-D-xylulose-5-phosphate (DXP) and 3-amino-2-oxopropyl phosphate (1-amino-acetone-3-phosphate or AAP) to form pyridoxine 5'-phosphate (PNP) and inorganic phosphate.</text>
</comment>
<accession>A0A4R7AZQ1</accession>
<keyword evidence="2 4" id="KW-0808">Transferase</keyword>
<dbReference type="SUPFAM" id="SSF63892">
    <property type="entry name" value="Pyridoxine 5'-phosphate synthase"/>
    <property type="match status" value="1"/>
</dbReference>
<sequence>MTCKLSVNLNKIALIRNARGRDYPSVESFARKALAAGAHGVTIHPRPDQRHARYDDIAALREVTRAFPGTELNVEGYPDETFLSQVLAAKPDQCTLVPDEPGQLTSDHGWDLTRHLEQVRTVVARLRSAGIRTSIFMDPDLAQIALAPATGADRIELYTEAYAHSPSADTLAPYAVAARKAVELGLAVNAGHDLNLDNLAEFVAGVPQVVEVSIGHALTVEALEFGFDATIRRYVAILGPR</sequence>
<feature type="binding site" evidence="4">
    <location>
        <position position="8"/>
    </location>
    <ligand>
        <name>3-amino-2-oxopropyl phosphate</name>
        <dbReference type="ChEBI" id="CHEBI:57279"/>
    </ligand>
</feature>
<keyword evidence="3 4" id="KW-0664">Pyridoxine biosynthesis</keyword>
<organism evidence="6 7">
    <name type="scientific">Paludibacterium purpuratum</name>
    <dbReference type="NCBI Taxonomy" id="1144873"/>
    <lineage>
        <taxon>Bacteria</taxon>
        <taxon>Pseudomonadati</taxon>
        <taxon>Pseudomonadota</taxon>
        <taxon>Betaproteobacteria</taxon>
        <taxon>Neisseriales</taxon>
        <taxon>Chromobacteriaceae</taxon>
        <taxon>Paludibacterium</taxon>
    </lineage>
</organism>
<evidence type="ECO:0000256" key="5">
    <source>
        <dbReference type="NCBIfam" id="TIGR00559"/>
    </source>
</evidence>
<comment type="caution">
    <text evidence="6">The sequence shown here is derived from an EMBL/GenBank/DDBJ whole genome shotgun (WGS) entry which is preliminary data.</text>
</comment>
<comment type="catalytic activity">
    <reaction evidence="4">
        <text>3-amino-2-oxopropyl phosphate + 1-deoxy-D-xylulose 5-phosphate = pyridoxine 5'-phosphate + phosphate + 2 H2O + H(+)</text>
        <dbReference type="Rhea" id="RHEA:15265"/>
        <dbReference type="ChEBI" id="CHEBI:15377"/>
        <dbReference type="ChEBI" id="CHEBI:15378"/>
        <dbReference type="ChEBI" id="CHEBI:43474"/>
        <dbReference type="ChEBI" id="CHEBI:57279"/>
        <dbReference type="ChEBI" id="CHEBI:57792"/>
        <dbReference type="ChEBI" id="CHEBI:58589"/>
        <dbReference type="EC" id="2.6.99.2"/>
    </reaction>
</comment>
<dbReference type="Gene3D" id="3.20.20.70">
    <property type="entry name" value="Aldolase class I"/>
    <property type="match status" value="1"/>
</dbReference>
<dbReference type="GO" id="GO:0008615">
    <property type="term" value="P:pyridoxine biosynthetic process"/>
    <property type="evidence" value="ECO:0007669"/>
    <property type="project" value="UniProtKB-UniRule"/>
</dbReference>
<comment type="caution">
    <text evidence="4">Lacks conserved residue(s) required for the propagation of feature annotation.</text>
</comment>
<dbReference type="HAMAP" id="MF_00279">
    <property type="entry name" value="PdxJ"/>
    <property type="match status" value="1"/>
</dbReference>
<feature type="binding site" evidence="4">
    <location>
        <position position="105"/>
    </location>
    <ligand>
        <name>1-deoxy-D-xylulose 5-phosphate</name>
        <dbReference type="ChEBI" id="CHEBI:57792"/>
    </ligand>
</feature>
<evidence type="ECO:0000256" key="4">
    <source>
        <dbReference type="HAMAP-Rule" id="MF_00279"/>
    </source>
</evidence>
<dbReference type="GO" id="GO:0005829">
    <property type="term" value="C:cytosol"/>
    <property type="evidence" value="ECO:0007669"/>
    <property type="project" value="TreeGrafter"/>
</dbReference>
<feature type="site" description="Transition state stabilizer" evidence="4">
    <location>
        <position position="156"/>
    </location>
</feature>
<dbReference type="InterPro" id="IPR036130">
    <property type="entry name" value="Pyridoxine-5'_phos_synth"/>
</dbReference>
<feature type="active site" description="Proton donor" evidence="4">
    <location>
        <position position="192"/>
    </location>
</feature>
<feature type="active site" description="Proton acceptor" evidence="4">
    <location>
        <position position="44"/>
    </location>
</feature>
<evidence type="ECO:0000256" key="1">
    <source>
        <dbReference type="ARBA" id="ARBA00022490"/>
    </source>
</evidence>
<name>A0A4R7AZQ1_9NEIS</name>
<comment type="similarity">
    <text evidence="4">Belongs to the PNP synthase family.</text>
</comment>
<dbReference type="RefSeq" id="WP_133682616.1">
    <property type="nucleotide sequence ID" value="NZ_SNZP01000012.1"/>
</dbReference>
<comment type="subunit">
    <text evidence="4">Homooctamer; tetramer of dimers.</text>
</comment>
<dbReference type="CDD" id="cd00003">
    <property type="entry name" value="PNPsynthase"/>
    <property type="match status" value="1"/>
</dbReference>
<proteinExistence type="inferred from homology"/>
<feature type="binding site" evidence="4">
    <location>
        <position position="51"/>
    </location>
    <ligand>
        <name>1-deoxy-D-xylulose 5-phosphate</name>
        <dbReference type="ChEBI" id="CHEBI:57792"/>
    </ligand>
</feature>
<dbReference type="PANTHER" id="PTHR30456">
    <property type="entry name" value="PYRIDOXINE 5'-PHOSPHATE SYNTHASE"/>
    <property type="match status" value="1"/>
</dbReference>
<protein>
    <recommendedName>
        <fullName evidence="4 5">Pyridoxine 5'-phosphate synthase</fullName>
        <shortName evidence="4">PNP synthase</shortName>
        <ecNumber evidence="4 5">2.6.99.2</ecNumber>
    </recommendedName>
</protein>
<comment type="subcellular location">
    <subcellularLocation>
        <location evidence="4">Cytoplasm</location>
    </subcellularLocation>
</comment>
<comment type="pathway">
    <text evidence="4">Cofactor biosynthesis; pyridoxine 5'-phosphate biosynthesis; pyridoxine 5'-phosphate from D-erythrose 4-phosphate: step 5/5.</text>
</comment>
<dbReference type="GO" id="GO:0033856">
    <property type="term" value="F:pyridoxine 5'-phosphate synthase activity"/>
    <property type="evidence" value="ECO:0007669"/>
    <property type="project" value="UniProtKB-UniRule"/>
</dbReference>
<dbReference type="EMBL" id="SNZP01000012">
    <property type="protein sequence ID" value="TDR73925.1"/>
    <property type="molecule type" value="Genomic_DNA"/>
</dbReference>
<dbReference type="UniPathway" id="UPA00244">
    <property type="reaction ID" value="UER00313"/>
</dbReference>